<reference evidence="2 3" key="1">
    <citation type="journal article" date="2017" name="Nature">
        <title>Atmospheric trace gases support primary production in Antarctic desert surface soil.</title>
        <authorList>
            <person name="Ji M."/>
            <person name="Greening C."/>
            <person name="Vanwonterghem I."/>
            <person name="Carere C.R."/>
            <person name="Bay S.K."/>
            <person name="Steen J.A."/>
            <person name="Montgomery K."/>
            <person name="Lines T."/>
            <person name="Beardall J."/>
            <person name="van Dorst J."/>
            <person name="Snape I."/>
            <person name="Stott M.B."/>
            <person name="Hugenholtz P."/>
            <person name="Ferrari B.C."/>
        </authorList>
    </citation>
    <scope>NUCLEOTIDE SEQUENCE [LARGE SCALE GENOMIC DNA]</scope>
    <source>
        <strain evidence="2">RRmetagenome_bin12</strain>
    </source>
</reference>
<gene>
    <name evidence="2" type="ORF">DLM65_03345</name>
</gene>
<proteinExistence type="predicted"/>
<feature type="transmembrane region" description="Helical" evidence="1">
    <location>
        <begin position="122"/>
        <end position="146"/>
    </location>
</feature>
<protein>
    <submittedName>
        <fullName evidence="2">Uncharacterized protein</fullName>
    </submittedName>
</protein>
<dbReference type="AlphaFoldDB" id="A0A2W5ZBA3"/>
<evidence type="ECO:0000313" key="2">
    <source>
        <dbReference type="EMBL" id="PZR82699.1"/>
    </source>
</evidence>
<comment type="caution">
    <text evidence="2">The sequence shown here is derived from an EMBL/GenBank/DDBJ whole genome shotgun (WGS) entry which is preliminary data.</text>
</comment>
<dbReference type="EMBL" id="QHBU01000060">
    <property type="protein sequence ID" value="PZR82699.1"/>
    <property type="molecule type" value="Genomic_DNA"/>
</dbReference>
<feature type="transmembrane region" description="Helical" evidence="1">
    <location>
        <begin position="25"/>
        <end position="44"/>
    </location>
</feature>
<dbReference type="Proteomes" id="UP000248724">
    <property type="component" value="Unassembled WGS sequence"/>
</dbReference>
<feature type="transmembrane region" description="Helical" evidence="1">
    <location>
        <begin position="153"/>
        <end position="171"/>
    </location>
</feature>
<organism evidence="2 3">
    <name type="scientific">Candidatus Aeolococcus gillhamiae</name>
    <dbReference type="NCBI Taxonomy" id="3127015"/>
    <lineage>
        <taxon>Bacteria</taxon>
        <taxon>Bacillati</taxon>
        <taxon>Candidatus Dormiibacterota</taxon>
        <taxon>Candidatus Dormibacteria</taxon>
        <taxon>Candidatus Aeolococcales</taxon>
        <taxon>Candidatus Aeolococcaceae</taxon>
        <taxon>Candidatus Aeolococcus</taxon>
    </lineage>
</organism>
<name>A0A2W5ZBA3_9BACT</name>
<keyword evidence="1" id="KW-0812">Transmembrane</keyword>
<sequence>MNEPLLDLFGFLGGTVAVLVDRRRAVLLASAAVAVGLMPSAVGFGGSPAAFVLAGSVVVGAALGGVARLAGTRTHAGGGIDPLVPVYAPRRELFGPRSLRLVAAALSLPAASWISYNVPVGLIVPIRGMLFPVAFLWICGALRILLARTIEDLAVGTAVIGLAAAVGWLARGGVQPILGAVLMASLVPLASMVAEFLGGRRAASVRAPAASQPTEGVA</sequence>
<evidence type="ECO:0000256" key="1">
    <source>
        <dbReference type="SAM" id="Phobius"/>
    </source>
</evidence>
<evidence type="ECO:0000313" key="3">
    <source>
        <dbReference type="Proteomes" id="UP000248724"/>
    </source>
</evidence>
<keyword evidence="1" id="KW-1133">Transmembrane helix</keyword>
<feature type="transmembrane region" description="Helical" evidence="1">
    <location>
        <begin position="50"/>
        <end position="70"/>
    </location>
</feature>
<feature type="transmembrane region" description="Helical" evidence="1">
    <location>
        <begin position="177"/>
        <end position="197"/>
    </location>
</feature>
<feature type="transmembrane region" description="Helical" evidence="1">
    <location>
        <begin position="99"/>
        <end position="116"/>
    </location>
</feature>
<keyword evidence="1" id="KW-0472">Membrane</keyword>
<accession>A0A2W5ZBA3</accession>